<name>A0A124E0G9_9MYCO</name>
<protein>
    <submittedName>
        <fullName evidence="1">Uncharacterized protein</fullName>
    </submittedName>
</protein>
<keyword evidence="2" id="KW-1185">Reference proteome</keyword>
<reference evidence="2" key="1">
    <citation type="journal article" date="2016" name="Genome Announc.">
        <title>Draft Genome Sequences of Five Rapidly Growing Mycobacterium Species, M. thermoresistibile, M. fortuitum subsp. acetamidolyticum, M. canariasense, M. brisbanense, and M. novocastrense.</title>
        <authorList>
            <person name="Katahira K."/>
            <person name="Ogura Y."/>
            <person name="Gotoh Y."/>
            <person name="Hayashi T."/>
        </authorList>
    </citation>
    <scope>NUCLEOTIDE SEQUENCE [LARGE SCALE GENOMIC DNA]</scope>
    <source>
        <strain evidence="2">JCM15654</strain>
    </source>
</reference>
<dbReference type="AlphaFoldDB" id="A0A124E0G9"/>
<comment type="caution">
    <text evidence="1">The sequence shown here is derived from an EMBL/GenBank/DDBJ whole genome shotgun (WGS) entry which is preliminary data.</text>
</comment>
<sequence>MPPVMPRADSQARAERVAYLRNVAGASWSVIRDELGFRSIGAVQQAYKSHQKRNPLPGGEAVLAGLRDRQQYRTQKGTLALERAMAAREYSTVATLIRALAANDADLAKWFGIGSETVNVNVTTSLPQVIAENRERLLAVLDAEVVDQKEIER</sequence>
<accession>A0A124E0G9</accession>
<dbReference type="RefSeq" id="WP_264028735.1">
    <property type="nucleotide sequence ID" value="NZ_JACKTM010000030.1"/>
</dbReference>
<organism evidence="1 2">
    <name type="scientific">Mycolicibacterium brisbanense</name>
    <dbReference type="NCBI Taxonomy" id="146020"/>
    <lineage>
        <taxon>Bacteria</taxon>
        <taxon>Bacillati</taxon>
        <taxon>Actinomycetota</taxon>
        <taxon>Actinomycetes</taxon>
        <taxon>Mycobacteriales</taxon>
        <taxon>Mycobacteriaceae</taxon>
        <taxon>Mycolicibacterium</taxon>
    </lineage>
</organism>
<dbReference type="STRING" id="146020.RMCB_4579"/>
<gene>
    <name evidence="1" type="ORF">RMCB_4579</name>
</gene>
<dbReference type="Proteomes" id="UP000069620">
    <property type="component" value="Unassembled WGS sequence"/>
</dbReference>
<proteinExistence type="predicted"/>
<reference evidence="2" key="2">
    <citation type="submission" date="2016-02" db="EMBL/GenBank/DDBJ databases">
        <title>Draft genome sequence of five rapidly growing Mycobacterium species.</title>
        <authorList>
            <person name="Katahira K."/>
            <person name="Gotou Y."/>
            <person name="Iida K."/>
            <person name="Ogura Y."/>
            <person name="Hayashi T."/>
        </authorList>
    </citation>
    <scope>NUCLEOTIDE SEQUENCE [LARGE SCALE GENOMIC DNA]</scope>
    <source>
        <strain evidence="2">JCM15654</strain>
    </source>
</reference>
<evidence type="ECO:0000313" key="1">
    <source>
        <dbReference type="EMBL" id="GAS90483.1"/>
    </source>
</evidence>
<evidence type="ECO:0000313" key="2">
    <source>
        <dbReference type="Proteomes" id="UP000069620"/>
    </source>
</evidence>
<dbReference type="EMBL" id="BCSX01000040">
    <property type="protein sequence ID" value="GAS90483.1"/>
    <property type="molecule type" value="Genomic_DNA"/>
</dbReference>